<gene>
    <name evidence="3" type="ORF">BON22_0651</name>
    <name evidence="2" type="ORF">CYFA0S_01e04280g</name>
</gene>
<keyword evidence="1" id="KW-0472">Membrane</keyword>
<organism evidence="2">
    <name type="scientific">Cyberlindnera fabianii</name>
    <name type="common">Yeast</name>
    <name type="synonym">Hansenula fabianii</name>
    <dbReference type="NCBI Taxonomy" id="36022"/>
    <lineage>
        <taxon>Eukaryota</taxon>
        <taxon>Fungi</taxon>
        <taxon>Dikarya</taxon>
        <taxon>Ascomycota</taxon>
        <taxon>Saccharomycotina</taxon>
        <taxon>Saccharomycetes</taxon>
        <taxon>Phaffomycetales</taxon>
        <taxon>Phaffomycetaceae</taxon>
        <taxon>Cyberlindnera</taxon>
    </lineage>
</organism>
<dbReference type="OrthoDB" id="4138492at2759"/>
<dbReference type="VEuPathDB" id="FungiDB:BON22_0651"/>
<protein>
    <submittedName>
        <fullName evidence="2">CYFA0S01e04280g1_1</fullName>
    </submittedName>
</protein>
<dbReference type="InterPro" id="IPR042099">
    <property type="entry name" value="ANL_N_sf"/>
</dbReference>
<dbReference type="EMBL" id="MPUK01000001">
    <property type="protein sequence ID" value="ONH69582.1"/>
    <property type="molecule type" value="Genomic_DNA"/>
</dbReference>
<dbReference type="EMBL" id="LK052886">
    <property type="protein sequence ID" value="CDR36766.1"/>
    <property type="molecule type" value="Genomic_DNA"/>
</dbReference>
<reference evidence="4" key="2">
    <citation type="journal article" date="2017" name="Genome Announc.">
        <title>Genome sequences of Cyberlindnera fabianii 65, Pichia kudriavzevii 129, and Saccharomyces cerevisiae 131 isolated from fermented masau fruits in Zimbabwe.</title>
        <authorList>
            <person name="van Rijswijck I.M.H."/>
            <person name="Derks M.F.L."/>
            <person name="Abee T."/>
            <person name="de Ridder D."/>
            <person name="Smid E.J."/>
        </authorList>
    </citation>
    <scope>NUCLEOTIDE SEQUENCE [LARGE SCALE GENOMIC DNA]</scope>
    <source>
        <strain evidence="4">65</strain>
    </source>
</reference>
<accession>A0A061AN23</accession>
<reference evidence="2" key="1">
    <citation type="journal article" date="2014" name="Genome Announc.">
        <title>Genome sequence of the yeast Cyberlindnera fabianii (Hansenula fabianii).</title>
        <authorList>
            <person name="Freel K.C."/>
            <person name="Sarilar V."/>
            <person name="Neuveglise C."/>
            <person name="Devillers H."/>
            <person name="Friedrich A."/>
            <person name="Schacherer J."/>
        </authorList>
    </citation>
    <scope>NUCLEOTIDE SEQUENCE</scope>
    <source>
        <strain evidence="2">YJS4271</strain>
    </source>
</reference>
<dbReference type="SUPFAM" id="SSF56801">
    <property type="entry name" value="Acetyl-CoA synthetase-like"/>
    <property type="match status" value="1"/>
</dbReference>
<keyword evidence="1" id="KW-0812">Transmembrane</keyword>
<dbReference type="Proteomes" id="UP000189513">
    <property type="component" value="Unassembled WGS sequence"/>
</dbReference>
<keyword evidence="4" id="KW-1185">Reference proteome</keyword>
<keyword evidence="1" id="KW-1133">Transmembrane helix</keyword>
<sequence>MGLIQSLLLAVVLVIISFVVYTRYYLEWRRDIHELALNQQASISGSRKEDETAVYRSNQTPHGMPLMTGLQIRQSFRLRNGNLRDIWSVVMSQKHKTGRFMFLDQGRKVSCDVDNTNAVFKRLVQFFTHNDCYTVGVAVPVNTYHGFVATMACWTHGLTVHTFNQLPRTQPEDVEVLIISEPQLKHALSFNYKKIIVVSSSEHKVFSDNGTILNWTELGDLNGLSDPVYEYKYDPKYDEGTPLIDTHNFVTTSYTHQNFVSSVASIVKSLPLGHEFTDNERLLIGYSGSTLNYWPKIFAILLFGGSVIIGSSTDPSFGDAIQACSPTILAIDPEGAKRQLLIEEKRGWIGALREHRARHLLSEGIFTDGAMLPRFKSLKIVFIGDDGSSRSNRLSSQDMMKMRILCGARVIGERFVPGVIGSVISTNYYDYRVFSNDKLVNRGACSQSLEIKLFRYRDLHIEKRHGELCIRGFTIGKPVGTQQLERAIISGERVGSEGWMPTGVIGKFGVDGCFYED</sequence>
<dbReference type="STRING" id="36022.A0A061AN23"/>
<evidence type="ECO:0000313" key="4">
    <source>
        <dbReference type="Proteomes" id="UP000189513"/>
    </source>
</evidence>
<evidence type="ECO:0000313" key="3">
    <source>
        <dbReference type="EMBL" id="ONH69582.1"/>
    </source>
</evidence>
<reference evidence="3" key="3">
    <citation type="submission" date="2017-01" db="EMBL/GenBank/DDBJ databases">
        <authorList>
            <person name="Mah S.A."/>
            <person name="Swanson W.J."/>
            <person name="Moy G.W."/>
            <person name="Vacquier V.D."/>
        </authorList>
    </citation>
    <scope>NUCLEOTIDE SEQUENCE [LARGE SCALE GENOMIC DNA]</scope>
    <source>
        <strain evidence="3">65</strain>
    </source>
</reference>
<dbReference type="Gene3D" id="3.40.50.12780">
    <property type="entry name" value="N-terminal domain of ligase-like"/>
    <property type="match status" value="1"/>
</dbReference>
<evidence type="ECO:0000313" key="2">
    <source>
        <dbReference type="EMBL" id="CDR36766.1"/>
    </source>
</evidence>
<evidence type="ECO:0000256" key="1">
    <source>
        <dbReference type="SAM" id="Phobius"/>
    </source>
</evidence>
<feature type="transmembrane region" description="Helical" evidence="1">
    <location>
        <begin position="6"/>
        <end position="26"/>
    </location>
</feature>
<dbReference type="AlphaFoldDB" id="A0A061AN23"/>
<dbReference type="OMA" id="WGSDGCL"/>
<proteinExistence type="predicted"/>
<name>A0A061AN23_CYBFA</name>